<proteinExistence type="predicted"/>
<dbReference type="EMBL" id="BMOS01000023">
    <property type="protein sequence ID" value="GGN62268.1"/>
    <property type="molecule type" value="Genomic_DNA"/>
</dbReference>
<gene>
    <name evidence="1" type="ORF">GCM10007971_28030</name>
</gene>
<evidence type="ECO:0000313" key="2">
    <source>
        <dbReference type="Proteomes" id="UP000624041"/>
    </source>
</evidence>
<evidence type="ECO:0000313" key="1">
    <source>
        <dbReference type="EMBL" id="GGN62268.1"/>
    </source>
</evidence>
<keyword evidence="2" id="KW-1185">Reference proteome</keyword>
<comment type="caution">
    <text evidence="1">The sequence shown here is derived from an EMBL/GenBank/DDBJ whole genome shotgun (WGS) entry which is preliminary data.</text>
</comment>
<organism evidence="1 2">
    <name type="scientific">Oceanobacillus indicireducens</name>
    <dbReference type="NCBI Taxonomy" id="1004261"/>
    <lineage>
        <taxon>Bacteria</taxon>
        <taxon>Bacillati</taxon>
        <taxon>Bacillota</taxon>
        <taxon>Bacilli</taxon>
        <taxon>Bacillales</taxon>
        <taxon>Bacillaceae</taxon>
        <taxon>Oceanobacillus</taxon>
    </lineage>
</organism>
<name>A0A917Y0R5_9BACI</name>
<dbReference type="Proteomes" id="UP000624041">
    <property type="component" value="Unassembled WGS sequence"/>
</dbReference>
<reference evidence="1" key="1">
    <citation type="journal article" date="2014" name="Int. J. Syst. Evol. Microbiol.">
        <title>Complete genome sequence of Corynebacterium casei LMG S-19264T (=DSM 44701T), isolated from a smear-ripened cheese.</title>
        <authorList>
            <consortium name="US DOE Joint Genome Institute (JGI-PGF)"/>
            <person name="Walter F."/>
            <person name="Albersmeier A."/>
            <person name="Kalinowski J."/>
            <person name="Ruckert C."/>
        </authorList>
    </citation>
    <scope>NUCLEOTIDE SEQUENCE</scope>
    <source>
        <strain evidence="1">JCM 17251</strain>
    </source>
</reference>
<protein>
    <submittedName>
        <fullName evidence="1">Uncharacterized protein</fullName>
    </submittedName>
</protein>
<dbReference type="AlphaFoldDB" id="A0A917Y0R5"/>
<reference evidence="1" key="2">
    <citation type="submission" date="2020-09" db="EMBL/GenBank/DDBJ databases">
        <authorList>
            <person name="Sun Q."/>
            <person name="Ohkuma M."/>
        </authorList>
    </citation>
    <scope>NUCLEOTIDE SEQUENCE</scope>
    <source>
        <strain evidence="1">JCM 17251</strain>
    </source>
</reference>
<sequence>MTKSKFLEAVELSRIIFYDYSFMCESRIKSSYFTREGRNKFTFVTLMLFMLNFVIV</sequence>
<accession>A0A917Y0R5</accession>